<dbReference type="RefSeq" id="XP_038733889.1">
    <property type="nucleotide sequence ID" value="XM_038875532.1"/>
</dbReference>
<sequence>MREEASVVFYRRNRFVFMDTMGYQTKLLQSFLYSVGPVNARLMSHICMGFLFGESVKEGPEKHALSEDDVDSLKLLRQFASLTTLETLLYSFNPICANEANQDTHHSRFVRDACSHVDAQLKITIPTLRKIIIVFHEMLPKSQVVDLMRRFQWTVWRTDKNGIIIDQA</sequence>
<organism evidence="1 2">
    <name type="scientific">Botrytis byssoidea</name>
    <dbReference type="NCBI Taxonomy" id="139641"/>
    <lineage>
        <taxon>Eukaryota</taxon>
        <taxon>Fungi</taxon>
        <taxon>Dikarya</taxon>
        <taxon>Ascomycota</taxon>
        <taxon>Pezizomycotina</taxon>
        <taxon>Leotiomycetes</taxon>
        <taxon>Helotiales</taxon>
        <taxon>Sclerotiniaceae</taxon>
        <taxon>Botrytis</taxon>
    </lineage>
</organism>
<dbReference type="AlphaFoldDB" id="A0A9P5M7C6"/>
<dbReference type="Proteomes" id="UP000710849">
    <property type="component" value="Unassembled WGS sequence"/>
</dbReference>
<keyword evidence="2" id="KW-1185">Reference proteome</keyword>
<dbReference type="EMBL" id="RCSW01000008">
    <property type="protein sequence ID" value="KAF7945982.1"/>
    <property type="molecule type" value="Genomic_DNA"/>
</dbReference>
<evidence type="ECO:0000313" key="1">
    <source>
        <dbReference type="EMBL" id="KAF7945982.1"/>
    </source>
</evidence>
<evidence type="ECO:0000313" key="2">
    <source>
        <dbReference type="Proteomes" id="UP000710849"/>
    </source>
</evidence>
<dbReference type="GeneID" id="62148609"/>
<gene>
    <name evidence="1" type="ORF">EAE97_005020</name>
</gene>
<accession>A0A9P5M7C6</accession>
<reference evidence="1 2" key="1">
    <citation type="journal article" date="2020" name="Genome Biol. Evol.">
        <title>Comparative genomics of Sclerotiniaceae.</title>
        <authorList>
            <person name="Valero Jimenez C.A."/>
            <person name="Steentjes M."/>
            <person name="Scholten O.E."/>
            <person name="Van Kan J.A.L."/>
        </authorList>
    </citation>
    <scope>NUCLEOTIDE SEQUENCE [LARGE SCALE GENOMIC DNA]</scope>
    <source>
        <strain evidence="1 2">MUCL 94</strain>
    </source>
</reference>
<protein>
    <submittedName>
        <fullName evidence="1">Uncharacterized protein</fullName>
    </submittedName>
</protein>
<comment type="caution">
    <text evidence="1">The sequence shown here is derived from an EMBL/GenBank/DDBJ whole genome shotgun (WGS) entry which is preliminary data.</text>
</comment>
<proteinExistence type="predicted"/>
<name>A0A9P5M7C6_9HELO</name>